<dbReference type="RefSeq" id="WP_153824649.1">
    <property type="nucleotide sequence ID" value="NZ_WJIE01000022.1"/>
</dbReference>
<proteinExistence type="predicted"/>
<evidence type="ECO:0008006" key="3">
    <source>
        <dbReference type="Google" id="ProtNLM"/>
    </source>
</evidence>
<name>A0A6N7Q085_9BACT</name>
<dbReference type="AlphaFoldDB" id="A0A6N7Q085"/>
<dbReference type="OrthoDB" id="9810361at2"/>
<evidence type="ECO:0000313" key="1">
    <source>
        <dbReference type="EMBL" id="MRG97872.1"/>
    </source>
</evidence>
<comment type="caution">
    <text evidence="1">The sequence shown here is derived from an EMBL/GenBank/DDBJ whole genome shotgun (WGS) entry which is preliminary data.</text>
</comment>
<reference evidence="1 2" key="1">
    <citation type="submission" date="2019-10" db="EMBL/GenBank/DDBJ databases">
        <title>A soil myxobacterium in the family Polyangiaceae.</title>
        <authorList>
            <person name="Li Y."/>
            <person name="Wang J."/>
        </authorList>
    </citation>
    <scope>NUCLEOTIDE SEQUENCE [LARGE SCALE GENOMIC DNA]</scope>
    <source>
        <strain evidence="1 2">DSM 14734</strain>
    </source>
</reference>
<organism evidence="1 2">
    <name type="scientific">Polyangium spumosum</name>
    <dbReference type="NCBI Taxonomy" id="889282"/>
    <lineage>
        <taxon>Bacteria</taxon>
        <taxon>Pseudomonadati</taxon>
        <taxon>Myxococcota</taxon>
        <taxon>Polyangia</taxon>
        <taxon>Polyangiales</taxon>
        <taxon>Polyangiaceae</taxon>
        <taxon>Polyangium</taxon>
    </lineage>
</organism>
<keyword evidence="2" id="KW-1185">Reference proteome</keyword>
<gene>
    <name evidence="1" type="ORF">GF068_39020</name>
</gene>
<accession>A0A6N7Q085</accession>
<sequence>MRALRVLSQRDQAIRGRVAAEVTGSLDRADLESAALVAHAAMERETSRVQSARAPACAAGCSYCCHVHAYATAAEILAVAAWLCRSLAPEALCALKERLAAHVARVEPLSDEARWAARIPCALLDARGLCSVHPARPLRCRAFHSCSAEDCRDAFEGRSDLLPSRSPLLARAADAVEAGYDDALVAAGVDASGHRLELGLLRALEG</sequence>
<protein>
    <recommendedName>
        <fullName evidence="3">YkgJ family cysteine cluster protein</fullName>
    </recommendedName>
</protein>
<dbReference type="EMBL" id="WJIE01000022">
    <property type="protein sequence ID" value="MRG97872.1"/>
    <property type="molecule type" value="Genomic_DNA"/>
</dbReference>
<evidence type="ECO:0000313" key="2">
    <source>
        <dbReference type="Proteomes" id="UP000440224"/>
    </source>
</evidence>
<dbReference type="Proteomes" id="UP000440224">
    <property type="component" value="Unassembled WGS sequence"/>
</dbReference>